<comment type="subcellular location">
    <subcellularLocation>
        <location evidence="1">Cell inner membrane</location>
        <topology evidence="1">Single-pass membrane protein</topology>
        <orientation evidence="1">Periplasmic side</orientation>
    </subcellularLocation>
</comment>
<evidence type="ECO:0000256" key="9">
    <source>
        <dbReference type="ARBA" id="ARBA00023136"/>
    </source>
</evidence>
<evidence type="ECO:0000256" key="10">
    <source>
        <dbReference type="SAM" id="MobiDB-lite"/>
    </source>
</evidence>
<dbReference type="EMBL" id="FNZZ01000004">
    <property type="protein sequence ID" value="SEL57855.1"/>
    <property type="molecule type" value="Genomic_DNA"/>
</dbReference>
<keyword evidence="5" id="KW-0997">Cell inner membrane</keyword>
<dbReference type="PANTHER" id="PTHR33446:SF2">
    <property type="entry name" value="PROTEIN TONB"/>
    <property type="match status" value="1"/>
</dbReference>
<evidence type="ECO:0000256" key="7">
    <source>
        <dbReference type="ARBA" id="ARBA00022927"/>
    </source>
</evidence>
<feature type="transmembrane region" description="Helical" evidence="11">
    <location>
        <begin position="12"/>
        <end position="35"/>
    </location>
</feature>
<dbReference type="GO" id="GO:0098797">
    <property type="term" value="C:plasma membrane protein complex"/>
    <property type="evidence" value="ECO:0007669"/>
    <property type="project" value="TreeGrafter"/>
</dbReference>
<dbReference type="NCBIfam" id="TIGR01352">
    <property type="entry name" value="tonB_Cterm"/>
    <property type="match status" value="1"/>
</dbReference>
<evidence type="ECO:0000259" key="12">
    <source>
        <dbReference type="PROSITE" id="PS52015"/>
    </source>
</evidence>
<dbReference type="AlphaFoldDB" id="A0A1H7RCX8"/>
<proteinExistence type="inferred from homology"/>
<evidence type="ECO:0000313" key="14">
    <source>
        <dbReference type="Proteomes" id="UP000199214"/>
    </source>
</evidence>
<dbReference type="GO" id="GO:0055085">
    <property type="term" value="P:transmembrane transport"/>
    <property type="evidence" value="ECO:0007669"/>
    <property type="project" value="InterPro"/>
</dbReference>
<dbReference type="Gene3D" id="3.30.1150.10">
    <property type="match status" value="1"/>
</dbReference>
<feature type="compositionally biased region" description="Pro residues" evidence="10">
    <location>
        <begin position="54"/>
        <end position="66"/>
    </location>
</feature>
<dbReference type="Proteomes" id="UP000199214">
    <property type="component" value="Unassembled WGS sequence"/>
</dbReference>
<dbReference type="InterPro" id="IPR037682">
    <property type="entry name" value="TonB_C"/>
</dbReference>
<feature type="domain" description="TonB C-terminal" evidence="12">
    <location>
        <begin position="128"/>
        <end position="221"/>
    </location>
</feature>
<evidence type="ECO:0000256" key="2">
    <source>
        <dbReference type="ARBA" id="ARBA00006555"/>
    </source>
</evidence>
<feature type="compositionally biased region" description="Low complexity" evidence="10">
    <location>
        <begin position="67"/>
        <end position="79"/>
    </location>
</feature>
<dbReference type="RefSeq" id="WP_177171633.1">
    <property type="nucleotide sequence ID" value="NZ_FNZZ01000004.1"/>
</dbReference>
<dbReference type="GO" id="GO:0015031">
    <property type="term" value="P:protein transport"/>
    <property type="evidence" value="ECO:0007669"/>
    <property type="project" value="UniProtKB-KW"/>
</dbReference>
<keyword evidence="7" id="KW-0653">Protein transport</keyword>
<dbReference type="STRING" id="1855283.SAMN05216382_2201"/>
<feature type="region of interest" description="Disordered" evidence="10">
    <location>
        <begin position="48"/>
        <end position="79"/>
    </location>
</feature>
<evidence type="ECO:0000256" key="4">
    <source>
        <dbReference type="ARBA" id="ARBA00022475"/>
    </source>
</evidence>
<keyword evidence="3" id="KW-0813">Transport</keyword>
<evidence type="ECO:0000256" key="6">
    <source>
        <dbReference type="ARBA" id="ARBA00022692"/>
    </source>
</evidence>
<evidence type="ECO:0000313" key="13">
    <source>
        <dbReference type="EMBL" id="SEL57855.1"/>
    </source>
</evidence>
<keyword evidence="9 11" id="KW-0472">Membrane</keyword>
<evidence type="ECO:0000256" key="8">
    <source>
        <dbReference type="ARBA" id="ARBA00022989"/>
    </source>
</evidence>
<evidence type="ECO:0000256" key="5">
    <source>
        <dbReference type="ARBA" id="ARBA00022519"/>
    </source>
</evidence>
<dbReference type="InterPro" id="IPR006260">
    <property type="entry name" value="TonB/TolA_C"/>
</dbReference>
<sequence>MAYSDQAAGSRRIATIAGVAVIHGLLGFAFVTGMATSFVRDVSRTLTTTNVPLDEPPPPDAPPPPKQTATAPSSASTITAVEPRVPTPAASDTVFVDLAPTPAPPLPPARVDVAPPPAPPAISKASGVRVIGNRGAWITTDDYPAAALRAEEQGVTGITVQIGADGRVTGCSVTAPSGSSALDAAACRLYQRRARFKPARNDAGTAVATSYSDRVRWQLPR</sequence>
<reference evidence="14" key="1">
    <citation type="submission" date="2016-10" db="EMBL/GenBank/DDBJ databases">
        <authorList>
            <person name="Varghese N."/>
            <person name="Submissions S."/>
        </authorList>
    </citation>
    <scope>NUCLEOTIDE SEQUENCE [LARGE SCALE GENOMIC DNA]</scope>
    <source>
        <strain evidence="14">JS21-1</strain>
    </source>
</reference>
<evidence type="ECO:0000256" key="3">
    <source>
        <dbReference type="ARBA" id="ARBA00022448"/>
    </source>
</evidence>
<dbReference type="GO" id="GO:0031992">
    <property type="term" value="F:energy transducer activity"/>
    <property type="evidence" value="ECO:0007669"/>
    <property type="project" value="TreeGrafter"/>
</dbReference>
<dbReference type="SUPFAM" id="SSF74653">
    <property type="entry name" value="TolA/TonB C-terminal domain"/>
    <property type="match status" value="1"/>
</dbReference>
<dbReference type="InterPro" id="IPR051045">
    <property type="entry name" value="TonB-dependent_transducer"/>
</dbReference>
<evidence type="ECO:0000256" key="1">
    <source>
        <dbReference type="ARBA" id="ARBA00004383"/>
    </source>
</evidence>
<evidence type="ECO:0000256" key="11">
    <source>
        <dbReference type="SAM" id="Phobius"/>
    </source>
</evidence>
<gene>
    <name evidence="13" type="ORF">SAMN05216382_2201</name>
</gene>
<keyword evidence="14" id="KW-1185">Reference proteome</keyword>
<dbReference type="PANTHER" id="PTHR33446">
    <property type="entry name" value="PROTEIN TONB-RELATED"/>
    <property type="match status" value="1"/>
</dbReference>
<organism evidence="13 14">
    <name type="scientific">Sphingomonas palmae</name>
    <dbReference type="NCBI Taxonomy" id="1855283"/>
    <lineage>
        <taxon>Bacteria</taxon>
        <taxon>Pseudomonadati</taxon>
        <taxon>Pseudomonadota</taxon>
        <taxon>Alphaproteobacteria</taxon>
        <taxon>Sphingomonadales</taxon>
        <taxon>Sphingomonadaceae</taxon>
        <taxon>Sphingomonas</taxon>
    </lineage>
</organism>
<name>A0A1H7RCX8_9SPHN</name>
<dbReference type="PROSITE" id="PS52015">
    <property type="entry name" value="TONB_CTD"/>
    <property type="match status" value="1"/>
</dbReference>
<keyword evidence="4" id="KW-1003">Cell membrane</keyword>
<keyword evidence="6 11" id="KW-0812">Transmembrane</keyword>
<accession>A0A1H7RCX8</accession>
<comment type="similarity">
    <text evidence="2">Belongs to the TonB family.</text>
</comment>
<protein>
    <submittedName>
        <fullName evidence="13">Outer membrane transport energization protein TonB</fullName>
    </submittedName>
</protein>
<keyword evidence="8 11" id="KW-1133">Transmembrane helix</keyword>
<dbReference type="Pfam" id="PF03544">
    <property type="entry name" value="TonB_C"/>
    <property type="match status" value="1"/>
</dbReference>